<dbReference type="InterPro" id="IPR009874">
    <property type="entry name" value="DUF1428"/>
</dbReference>
<name>A0A5N7MWL9_9HYPH</name>
<dbReference type="EMBL" id="VOSK01000640">
    <property type="protein sequence ID" value="MPR31347.1"/>
    <property type="molecule type" value="Genomic_DNA"/>
</dbReference>
<accession>A0A5N7MWL9</accession>
<dbReference type="RefSeq" id="WP_152718520.1">
    <property type="nucleotide sequence ID" value="NZ_VOSJ01000686.1"/>
</dbReference>
<dbReference type="AlphaFoldDB" id="A0A5N7MWL9"/>
<dbReference type="Proteomes" id="UP000403266">
    <property type="component" value="Unassembled WGS sequence"/>
</dbReference>
<organism evidence="1 2">
    <name type="scientific">Microvirga tunisiensis</name>
    <dbReference type="NCBI Taxonomy" id="2108360"/>
    <lineage>
        <taxon>Bacteria</taxon>
        <taxon>Pseudomonadati</taxon>
        <taxon>Pseudomonadota</taxon>
        <taxon>Alphaproteobacteria</taxon>
        <taxon>Hyphomicrobiales</taxon>
        <taxon>Methylobacteriaceae</taxon>
        <taxon>Microvirga</taxon>
    </lineage>
</organism>
<protein>
    <submittedName>
        <fullName evidence="1">DUF1428 domain-containing protein</fullName>
    </submittedName>
</protein>
<proteinExistence type="predicted"/>
<dbReference type="Pfam" id="PF07237">
    <property type="entry name" value="DUF1428"/>
    <property type="match status" value="2"/>
</dbReference>
<feature type="non-terminal residue" evidence="1">
    <location>
        <position position="164"/>
    </location>
</feature>
<evidence type="ECO:0000313" key="1">
    <source>
        <dbReference type="EMBL" id="MPR31347.1"/>
    </source>
</evidence>
<dbReference type="InterPro" id="IPR011008">
    <property type="entry name" value="Dimeric_a/b-barrel"/>
</dbReference>
<evidence type="ECO:0000313" key="2">
    <source>
        <dbReference type="Proteomes" id="UP000403266"/>
    </source>
</evidence>
<sequence>MTYIEGFIVAVPIANKDAYVDHATGFAPLIRELGATRMVESWSDDVPEGKVTDFRKSVQAKDDEAVVFAWFEYPDRAARDAANEKMMSDPRMKEMGAAMPFDGKRMIYGGFDTIVDERGSGTAGYTDGFIVPVPSEKKADYLALAQRMAGKFKEYGAVRVLEAW</sequence>
<comment type="caution">
    <text evidence="1">The sequence shown here is derived from an EMBL/GenBank/DDBJ whole genome shotgun (WGS) entry which is preliminary data.</text>
</comment>
<gene>
    <name evidence="1" type="ORF">FS320_42365</name>
</gene>
<dbReference type="Gene3D" id="3.30.70.100">
    <property type="match status" value="2"/>
</dbReference>
<dbReference type="OrthoDB" id="9792392at2"/>
<reference evidence="1 2" key="1">
    <citation type="journal article" date="2019" name="Syst. Appl. Microbiol.">
        <title>Microvirga tunisiensis sp. nov., a root nodule symbiotic bacterium isolated from Lupinus micranthus and L. luteus grown in Northern Tunisia.</title>
        <authorList>
            <person name="Msaddak A."/>
            <person name="Rejili M."/>
            <person name="Duran D."/>
            <person name="Mars M."/>
            <person name="Palacios J.M."/>
            <person name="Ruiz-Argueso T."/>
            <person name="Rey L."/>
            <person name="Imperial J."/>
        </authorList>
    </citation>
    <scope>NUCLEOTIDE SEQUENCE [LARGE SCALE GENOMIC DNA]</scope>
    <source>
        <strain evidence="1 2">Lmie10</strain>
    </source>
</reference>
<dbReference type="SUPFAM" id="SSF54909">
    <property type="entry name" value="Dimeric alpha+beta barrel"/>
    <property type="match status" value="2"/>
</dbReference>
<keyword evidence="2" id="KW-1185">Reference proteome</keyword>